<dbReference type="InterPro" id="IPR046470">
    <property type="entry name" value="SAM_HAT_C"/>
</dbReference>
<dbReference type="EMBL" id="UAVP01000003">
    <property type="protein sequence ID" value="SQA74335.1"/>
    <property type="molecule type" value="Genomic_DNA"/>
</dbReference>
<dbReference type="InterPro" id="IPR023227">
    <property type="entry name" value="SAM_OH_AdoTrfase_C_sf"/>
</dbReference>
<proteinExistence type="inferred from homology"/>
<organism evidence="5 6">
    <name type="scientific">Capnocytophaga sputigena</name>
    <dbReference type="NCBI Taxonomy" id="1019"/>
    <lineage>
        <taxon>Bacteria</taxon>
        <taxon>Pseudomonadati</taxon>
        <taxon>Bacteroidota</taxon>
        <taxon>Flavobacteriia</taxon>
        <taxon>Flavobacteriales</taxon>
        <taxon>Flavobacteriaceae</taxon>
        <taxon>Capnocytophaga</taxon>
    </lineage>
</organism>
<evidence type="ECO:0000256" key="2">
    <source>
        <dbReference type="ARBA" id="ARBA00024035"/>
    </source>
</evidence>
<dbReference type="SUPFAM" id="SSF102522">
    <property type="entry name" value="Bacterial fluorinating enzyme, N-terminal domain"/>
    <property type="match status" value="1"/>
</dbReference>
<evidence type="ECO:0000259" key="4">
    <source>
        <dbReference type="Pfam" id="PF20257"/>
    </source>
</evidence>
<sequence length="282" mass="31994">MGIPIEYYTFAVSFSSNMKIITLTTDFGLRDYSVAAVKGALYNKCPNATIVDISHYISPFNILETFYILQNSYMHFPKGSIHIIGVDTERTATKKHLLMSLNGHYFIGADNGIFHLLSENCTNVALYEFDTQPSTPLFPTLYSFTSIAEQIYKETPLNQIGIPIEKCNSVSYFKPEVSTDENFIHGIIIYIDHYGNAVSNISHSLFEETRKGRNFEVIFNLYSFKKVYNNYSEINDDGKMMILFNELNLLQCSIYKSDTRSVGGASSLLGINCLDRVIVQFK</sequence>
<protein>
    <submittedName>
        <fullName evidence="5">S-adenosyl-l-methionine hydroxide adenosyltransferase</fullName>
    </submittedName>
</protein>
<dbReference type="Gene3D" id="3.40.50.10790">
    <property type="entry name" value="S-adenosyl-l-methionine hydroxide adenosyltransferase, N-terminal"/>
    <property type="match status" value="1"/>
</dbReference>
<dbReference type="InterPro" id="IPR002747">
    <property type="entry name" value="SAM_OH_AdoTrfase"/>
</dbReference>
<dbReference type="PANTHER" id="PTHR35092">
    <property type="entry name" value="CHLORINASE MJ1651"/>
    <property type="match status" value="1"/>
</dbReference>
<accession>A0AAX2I7L9</accession>
<dbReference type="PANTHER" id="PTHR35092:SF1">
    <property type="entry name" value="CHLORINASE MJ1651"/>
    <property type="match status" value="1"/>
</dbReference>
<evidence type="ECO:0000256" key="1">
    <source>
        <dbReference type="ARBA" id="ARBA00022691"/>
    </source>
</evidence>
<reference evidence="5 6" key="1">
    <citation type="submission" date="2018-06" db="EMBL/GenBank/DDBJ databases">
        <authorList>
            <consortium name="Pathogen Informatics"/>
            <person name="Doyle S."/>
        </authorList>
    </citation>
    <scope>NUCLEOTIDE SEQUENCE [LARGE SCALE GENOMIC DNA]</scope>
    <source>
        <strain evidence="5 6">NCTC11653</strain>
    </source>
</reference>
<dbReference type="InterPro" id="IPR046469">
    <property type="entry name" value="SAM_HAT_N"/>
</dbReference>
<comment type="caution">
    <text evidence="5">The sequence shown here is derived from an EMBL/GenBank/DDBJ whole genome shotgun (WGS) entry which is preliminary data.</text>
</comment>
<evidence type="ECO:0000313" key="5">
    <source>
        <dbReference type="EMBL" id="SQA74335.1"/>
    </source>
</evidence>
<dbReference type="AlphaFoldDB" id="A0AAX2I7L9"/>
<dbReference type="Pfam" id="PF20257">
    <property type="entry name" value="SAM_HAT_C"/>
    <property type="match status" value="1"/>
</dbReference>
<dbReference type="Pfam" id="PF01887">
    <property type="entry name" value="SAM_HAT_N"/>
    <property type="match status" value="1"/>
</dbReference>
<keyword evidence="1" id="KW-0949">S-adenosyl-L-methionine</keyword>
<evidence type="ECO:0000259" key="3">
    <source>
        <dbReference type="Pfam" id="PF01887"/>
    </source>
</evidence>
<feature type="domain" description="S-adenosyl-l-methionine hydroxide adenosyltransferase N-terminal" evidence="3">
    <location>
        <begin position="21"/>
        <end position="161"/>
    </location>
</feature>
<feature type="domain" description="S-adenosyl-l-methionine hydroxide adenosyltransferase C-terminal" evidence="4">
    <location>
        <begin position="186"/>
        <end position="277"/>
    </location>
</feature>
<gene>
    <name evidence="5" type="ORF">NCTC11653_00218</name>
</gene>
<dbReference type="Proteomes" id="UP000249902">
    <property type="component" value="Unassembled WGS sequence"/>
</dbReference>
<name>A0AAX2I7L9_CAPSP</name>
<dbReference type="SUPFAM" id="SSF101852">
    <property type="entry name" value="Bacterial fluorinating enzyme, C-terminal domain"/>
    <property type="match status" value="1"/>
</dbReference>
<comment type="similarity">
    <text evidence="2">Belongs to the SAM hydrolase / SAM-dependent halogenase family.</text>
</comment>
<evidence type="ECO:0000313" key="6">
    <source>
        <dbReference type="Proteomes" id="UP000249902"/>
    </source>
</evidence>
<dbReference type="Gene3D" id="2.40.30.90">
    <property type="entry name" value="Bacterial fluorinating enzyme like"/>
    <property type="match status" value="1"/>
</dbReference>
<dbReference type="InterPro" id="IPR023228">
    <property type="entry name" value="SAM_OH_AdoTrfase_N_sf"/>
</dbReference>
<dbReference type="PIRSF" id="PIRSF006779">
    <property type="entry name" value="UCP006779"/>
    <property type="match status" value="1"/>
</dbReference>